<accession>A0AAV2T2V7</accession>
<organism evidence="3 4">
    <name type="scientific">Calicophoron daubneyi</name>
    <name type="common">Rumen fluke</name>
    <name type="synonym">Paramphistomum daubneyi</name>
    <dbReference type="NCBI Taxonomy" id="300641"/>
    <lineage>
        <taxon>Eukaryota</taxon>
        <taxon>Metazoa</taxon>
        <taxon>Spiralia</taxon>
        <taxon>Lophotrochozoa</taxon>
        <taxon>Platyhelminthes</taxon>
        <taxon>Trematoda</taxon>
        <taxon>Digenea</taxon>
        <taxon>Plagiorchiida</taxon>
        <taxon>Pronocephalata</taxon>
        <taxon>Paramphistomoidea</taxon>
        <taxon>Paramphistomidae</taxon>
        <taxon>Calicophoron</taxon>
    </lineage>
</organism>
<dbReference type="Gene3D" id="3.30.740.10">
    <property type="entry name" value="Protein Inhibitor Of Neuronal Nitric Oxide Synthase"/>
    <property type="match status" value="1"/>
</dbReference>
<dbReference type="CDD" id="cd21454">
    <property type="entry name" value="DLC-like_TAL"/>
    <property type="match status" value="1"/>
</dbReference>
<dbReference type="PROSITE" id="PS00018">
    <property type="entry name" value="EF_HAND_1"/>
    <property type="match status" value="1"/>
</dbReference>
<gene>
    <name evidence="3" type="ORF">CDAUBV1_LOCUS3339</name>
</gene>
<dbReference type="PROSITE" id="PS50222">
    <property type="entry name" value="EF_HAND_2"/>
    <property type="match status" value="1"/>
</dbReference>
<dbReference type="InterPro" id="IPR037177">
    <property type="entry name" value="DLC_sf"/>
</dbReference>
<dbReference type="SMART" id="SM01375">
    <property type="entry name" value="Dynein_light"/>
    <property type="match status" value="1"/>
</dbReference>
<dbReference type="InterPro" id="IPR011992">
    <property type="entry name" value="EF-hand-dom_pair"/>
</dbReference>
<feature type="domain" description="EF-hand" evidence="2">
    <location>
        <begin position="1"/>
        <end position="34"/>
    </location>
</feature>
<dbReference type="InterPro" id="IPR002048">
    <property type="entry name" value="EF_hand_dom"/>
</dbReference>
<comment type="caution">
    <text evidence="3">The sequence shown here is derived from an EMBL/GenBank/DDBJ whole genome shotgun (WGS) entry which is preliminary data.</text>
</comment>
<dbReference type="SUPFAM" id="SSF47473">
    <property type="entry name" value="EF-hand"/>
    <property type="match status" value="1"/>
</dbReference>
<sequence>MDDFVNIFKAVDRDGNGRVTMDELQFYVKENHLDEGMITRWRTLFDPEHKGYITLEKFCDVLGLDPLTVKSEVLDPEVTIIKAHLNAGHQKEIIEETKKIFQKTSPVDPQKLSSELKEFLDGKYGKMWQVVILRGAYWMTYTYLPDQSLQFVYKNYIFLVWKPSNT</sequence>
<reference evidence="3" key="1">
    <citation type="submission" date="2024-06" db="EMBL/GenBank/DDBJ databases">
        <authorList>
            <person name="Liu X."/>
            <person name="Lenzi L."/>
            <person name="Haldenby T S."/>
            <person name="Uol C."/>
        </authorList>
    </citation>
    <scope>NUCLEOTIDE SEQUENCE</scope>
</reference>
<dbReference type="GO" id="GO:0005509">
    <property type="term" value="F:calcium ion binding"/>
    <property type="evidence" value="ECO:0007669"/>
    <property type="project" value="InterPro"/>
</dbReference>
<dbReference type="Gene3D" id="1.10.238.10">
    <property type="entry name" value="EF-hand"/>
    <property type="match status" value="1"/>
</dbReference>
<dbReference type="InterPro" id="IPR018247">
    <property type="entry name" value="EF_Hand_1_Ca_BS"/>
</dbReference>
<proteinExistence type="predicted"/>
<dbReference type="GO" id="GO:0030286">
    <property type="term" value="C:dynein complex"/>
    <property type="evidence" value="ECO:0007669"/>
    <property type="project" value="InterPro"/>
</dbReference>
<keyword evidence="1" id="KW-0106">Calcium</keyword>
<dbReference type="AlphaFoldDB" id="A0AAV2T2V7"/>
<dbReference type="Pfam" id="PF13499">
    <property type="entry name" value="EF-hand_7"/>
    <property type="match status" value="1"/>
</dbReference>
<evidence type="ECO:0000259" key="2">
    <source>
        <dbReference type="PROSITE" id="PS50222"/>
    </source>
</evidence>
<dbReference type="Proteomes" id="UP001497525">
    <property type="component" value="Unassembled WGS sequence"/>
</dbReference>
<evidence type="ECO:0000256" key="1">
    <source>
        <dbReference type="ARBA" id="ARBA00022837"/>
    </source>
</evidence>
<evidence type="ECO:0000313" key="3">
    <source>
        <dbReference type="EMBL" id="CAL5131166.1"/>
    </source>
</evidence>
<dbReference type="Pfam" id="PF01221">
    <property type="entry name" value="Dynein_light"/>
    <property type="match status" value="1"/>
</dbReference>
<dbReference type="InterPro" id="IPR001372">
    <property type="entry name" value="Dynein_light_chain_typ-1/2"/>
</dbReference>
<evidence type="ECO:0000313" key="4">
    <source>
        <dbReference type="Proteomes" id="UP001497525"/>
    </source>
</evidence>
<protein>
    <recommendedName>
        <fullName evidence="2">EF-hand domain-containing protein</fullName>
    </recommendedName>
</protein>
<dbReference type="EMBL" id="CAXLJL010000079">
    <property type="protein sequence ID" value="CAL5131166.1"/>
    <property type="molecule type" value="Genomic_DNA"/>
</dbReference>
<name>A0AAV2T2V7_CALDB</name>
<dbReference type="GO" id="GO:0007017">
    <property type="term" value="P:microtubule-based process"/>
    <property type="evidence" value="ECO:0007669"/>
    <property type="project" value="InterPro"/>
</dbReference>
<dbReference type="SUPFAM" id="SSF54648">
    <property type="entry name" value="DLC"/>
    <property type="match status" value="1"/>
</dbReference>